<evidence type="ECO:0000313" key="2">
    <source>
        <dbReference type="Proteomes" id="UP000233425"/>
    </source>
</evidence>
<gene>
    <name evidence="1" type="ORF">RBATCC27255_00608</name>
</gene>
<protein>
    <submittedName>
        <fullName evidence="1">Uncharacterized protein</fullName>
    </submittedName>
</protein>
<evidence type="ECO:0000313" key="1">
    <source>
        <dbReference type="EMBL" id="PKD32121.1"/>
    </source>
</evidence>
<dbReference type="EMBL" id="NNSR01000032">
    <property type="protein sequence ID" value="PKD32121.1"/>
    <property type="molecule type" value="Genomic_DNA"/>
</dbReference>
<dbReference type="AlphaFoldDB" id="A0A2N0UYP8"/>
<sequence>MYDCKKRRSFLIDFINAANGVFSGLKSYAPSFARFSCTAFLHYEFLLFPI</sequence>
<dbReference type="Proteomes" id="UP000233425">
    <property type="component" value="Unassembled WGS sequence"/>
</dbReference>
<comment type="caution">
    <text evidence="1">The sequence shown here is derived from an EMBL/GenBank/DDBJ whole genome shotgun (WGS) entry which is preliminary data.</text>
</comment>
<keyword evidence="2" id="KW-1185">Reference proteome</keyword>
<organism evidence="1 2">
    <name type="scientific">Ruminococcus bromii</name>
    <dbReference type="NCBI Taxonomy" id="40518"/>
    <lineage>
        <taxon>Bacteria</taxon>
        <taxon>Bacillati</taxon>
        <taxon>Bacillota</taxon>
        <taxon>Clostridia</taxon>
        <taxon>Eubacteriales</taxon>
        <taxon>Oscillospiraceae</taxon>
        <taxon>Ruminococcus</taxon>
    </lineage>
</organism>
<reference evidence="1" key="1">
    <citation type="journal article" date="2018" name="Environ. Microbiol.">
        <title>Sporulation capability and amylosome conservation among diverse human colonic and rumen isolates of the keystone starch-degrader Ruminococcus bromii.</title>
        <authorList>
            <person name="Mukhopadhya I."/>
            <person name="Morais S."/>
            <person name="Laverde-Gomez J."/>
            <person name="Sheridan P.O."/>
            <person name="Walker A.W."/>
            <person name="Kelly W."/>
            <person name="Klieve A.V."/>
            <person name="Ouwerkerk D."/>
            <person name="Duncan S.H."/>
            <person name="Louis P."/>
            <person name="Koropatkin N."/>
            <person name="Cockburn D."/>
            <person name="Kibler R."/>
            <person name="Cooper P.J."/>
            <person name="Sandoval C."/>
            <person name="Crost E."/>
            <person name="Juge N."/>
            <person name="Bayer E.A."/>
            <person name="Flint H.J."/>
        </authorList>
    </citation>
    <scope>NUCLEOTIDE SEQUENCE [LARGE SCALE GENOMIC DNA]</scope>
    <source>
        <strain evidence="1">ATCC 27255</strain>
    </source>
</reference>
<accession>A0A2N0UYP8</accession>
<name>A0A2N0UYP8_9FIRM</name>
<proteinExistence type="predicted"/>